<keyword evidence="14" id="KW-0389">IgE-binding protein</keyword>
<name>A0A7L3BC57_9AVES</name>
<keyword evidence="5" id="KW-0964">Secreted</keyword>
<evidence type="ECO:0000256" key="15">
    <source>
        <dbReference type="ARBA" id="ARBA00022990"/>
    </source>
</evidence>
<dbReference type="GO" id="GO:0006397">
    <property type="term" value="P:mRNA processing"/>
    <property type="evidence" value="ECO:0007669"/>
    <property type="project" value="UniProtKB-KW"/>
</dbReference>
<dbReference type="SMART" id="SM00908">
    <property type="entry name" value="Gal-bind_lectin"/>
    <property type="match status" value="1"/>
</dbReference>
<feature type="compositionally biased region" description="Pro residues" evidence="20">
    <location>
        <begin position="62"/>
        <end position="94"/>
    </location>
</feature>
<reference evidence="22 23" key="1">
    <citation type="submission" date="2019-09" db="EMBL/GenBank/DDBJ databases">
        <title>Bird 10,000 Genomes (B10K) Project - Family phase.</title>
        <authorList>
            <person name="Zhang G."/>
        </authorList>
    </citation>
    <scope>NUCLEOTIDE SEQUENCE [LARGE SCALE GENOMIC DNA]</scope>
    <source>
        <strain evidence="22">B10K-DU-003-42</strain>
        <tissue evidence="22">Mixed tissue sample</tissue>
    </source>
</reference>
<dbReference type="InterPro" id="IPR044156">
    <property type="entry name" value="Galectin-like"/>
</dbReference>
<keyword evidence="11" id="KW-0677">Repeat</keyword>
<keyword evidence="16" id="KW-1015">Disulfide bond</keyword>
<evidence type="ECO:0000256" key="9">
    <source>
        <dbReference type="ARBA" id="ARBA00022728"/>
    </source>
</evidence>
<evidence type="ECO:0000256" key="5">
    <source>
        <dbReference type="ARBA" id="ARBA00022525"/>
    </source>
</evidence>
<keyword evidence="9" id="KW-0747">Spliceosome</keyword>
<evidence type="ECO:0000256" key="11">
    <source>
        <dbReference type="ARBA" id="ARBA00022737"/>
    </source>
</evidence>
<dbReference type="GO" id="GO:0048246">
    <property type="term" value="P:macrophage chemotaxis"/>
    <property type="evidence" value="ECO:0007669"/>
    <property type="project" value="TreeGrafter"/>
</dbReference>
<dbReference type="GO" id="GO:0043236">
    <property type="term" value="F:laminin binding"/>
    <property type="evidence" value="ECO:0007669"/>
    <property type="project" value="TreeGrafter"/>
</dbReference>
<dbReference type="GO" id="GO:0001772">
    <property type="term" value="C:immunological synapse"/>
    <property type="evidence" value="ECO:0007669"/>
    <property type="project" value="TreeGrafter"/>
</dbReference>
<dbReference type="GO" id="GO:0008380">
    <property type="term" value="P:RNA splicing"/>
    <property type="evidence" value="ECO:0007669"/>
    <property type="project" value="UniProtKB-KW"/>
</dbReference>
<keyword evidence="17" id="KW-0508">mRNA splicing</keyword>
<dbReference type="GO" id="GO:0002548">
    <property type="term" value="P:monocyte chemotaxis"/>
    <property type="evidence" value="ECO:0007669"/>
    <property type="project" value="TreeGrafter"/>
</dbReference>
<dbReference type="GO" id="GO:0045806">
    <property type="term" value="P:negative regulation of endocytosis"/>
    <property type="evidence" value="ECO:0007669"/>
    <property type="project" value="TreeGrafter"/>
</dbReference>
<dbReference type="Gene3D" id="2.60.120.200">
    <property type="match status" value="1"/>
</dbReference>
<proteinExistence type="predicted"/>
<feature type="compositionally biased region" description="Polar residues" evidence="20">
    <location>
        <begin position="1"/>
        <end position="12"/>
    </location>
</feature>
<evidence type="ECO:0000256" key="1">
    <source>
        <dbReference type="ARBA" id="ARBA00004123"/>
    </source>
</evidence>
<feature type="non-terminal residue" evidence="22">
    <location>
        <position position="1"/>
    </location>
</feature>
<dbReference type="GO" id="GO:0019863">
    <property type="term" value="F:IgE binding"/>
    <property type="evidence" value="ECO:0007669"/>
    <property type="project" value="UniProtKB-KW"/>
</dbReference>
<keyword evidence="18" id="KW-0539">Nucleus</keyword>
<dbReference type="PANTHER" id="PTHR11346">
    <property type="entry name" value="GALECTIN"/>
    <property type="match status" value="1"/>
</dbReference>
<feature type="domain" description="Galectin" evidence="21">
    <location>
        <begin position="114"/>
        <end position="199"/>
    </location>
</feature>
<dbReference type="GO" id="GO:0005681">
    <property type="term" value="C:spliceosomal complex"/>
    <property type="evidence" value="ECO:0007669"/>
    <property type="project" value="UniProtKB-KW"/>
</dbReference>
<dbReference type="PROSITE" id="PS51304">
    <property type="entry name" value="GALECTIN"/>
    <property type="match status" value="1"/>
</dbReference>
<evidence type="ECO:0000256" key="8">
    <source>
        <dbReference type="ARBA" id="ARBA00022664"/>
    </source>
</evidence>
<evidence type="ECO:0000313" key="22">
    <source>
        <dbReference type="EMBL" id="NXT27630.1"/>
    </source>
</evidence>
<dbReference type="GO" id="GO:0005615">
    <property type="term" value="C:extracellular space"/>
    <property type="evidence" value="ECO:0007669"/>
    <property type="project" value="TreeGrafter"/>
</dbReference>
<evidence type="ECO:0000256" key="7">
    <source>
        <dbReference type="ARBA" id="ARBA00022588"/>
    </source>
</evidence>
<feature type="non-terminal residue" evidence="22">
    <location>
        <position position="199"/>
    </location>
</feature>
<dbReference type="GO" id="GO:0005737">
    <property type="term" value="C:cytoplasm"/>
    <property type="evidence" value="ECO:0007669"/>
    <property type="project" value="UniProtKB-SubCell"/>
</dbReference>
<evidence type="ECO:0000256" key="3">
    <source>
        <dbReference type="ARBA" id="ARBA00004613"/>
    </source>
</evidence>
<dbReference type="Pfam" id="PF00337">
    <property type="entry name" value="Gal-bind_lectin"/>
    <property type="match status" value="1"/>
</dbReference>
<evidence type="ECO:0000256" key="17">
    <source>
        <dbReference type="ARBA" id="ARBA00023187"/>
    </source>
</evidence>
<dbReference type="GO" id="GO:0090280">
    <property type="term" value="P:positive regulation of calcium ion import"/>
    <property type="evidence" value="ECO:0007669"/>
    <property type="project" value="TreeGrafter"/>
</dbReference>
<evidence type="ECO:0000256" key="20">
    <source>
        <dbReference type="SAM" id="MobiDB-lite"/>
    </source>
</evidence>
<evidence type="ECO:0000256" key="4">
    <source>
        <dbReference type="ARBA" id="ARBA00022490"/>
    </source>
</evidence>
<evidence type="ECO:0000256" key="19">
    <source>
        <dbReference type="RuleBase" id="RU102079"/>
    </source>
</evidence>
<dbReference type="GO" id="GO:0048245">
    <property type="term" value="P:eosinophil chemotaxis"/>
    <property type="evidence" value="ECO:0007669"/>
    <property type="project" value="TreeGrafter"/>
</dbReference>
<evidence type="ECO:0000313" key="23">
    <source>
        <dbReference type="Proteomes" id="UP000536260"/>
    </source>
</evidence>
<dbReference type="EMBL" id="VZTO01022488">
    <property type="protein sequence ID" value="NXT27630.1"/>
    <property type="molecule type" value="Genomic_DNA"/>
</dbReference>
<dbReference type="SMART" id="SM00276">
    <property type="entry name" value="GLECT"/>
    <property type="match status" value="1"/>
</dbReference>
<keyword evidence="7" id="KW-0399">Innate immunity</keyword>
<organism evidence="22 23">
    <name type="scientific">Syrrhaptes paradoxus</name>
    <name type="common">Pallas's sandgrouse</name>
    <dbReference type="NCBI Taxonomy" id="302527"/>
    <lineage>
        <taxon>Eukaryota</taxon>
        <taxon>Metazoa</taxon>
        <taxon>Chordata</taxon>
        <taxon>Craniata</taxon>
        <taxon>Vertebrata</taxon>
        <taxon>Euteleostomi</taxon>
        <taxon>Archelosauria</taxon>
        <taxon>Archosauria</taxon>
        <taxon>Dinosauria</taxon>
        <taxon>Saurischia</taxon>
        <taxon>Theropoda</taxon>
        <taxon>Coelurosauria</taxon>
        <taxon>Aves</taxon>
        <taxon>Neognathae</taxon>
        <taxon>Neoaves</taxon>
        <taxon>Columbimorphae</taxon>
        <taxon>Pterocliformes</taxon>
        <taxon>Pteroclidae</taxon>
        <taxon>Syrrhaptes</taxon>
    </lineage>
</organism>
<accession>A0A7L3BC57</accession>
<feature type="compositionally biased region" description="Low complexity" evidence="20">
    <location>
        <begin position="35"/>
        <end position="46"/>
    </location>
</feature>
<protein>
    <recommendedName>
        <fullName evidence="19">Galectin</fullName>
    </recommendedName>
</protein>
<dbReference type="GO" id="GO:0048030">
    <property type="term" value="F:disaccharide binding"/>
    <property type="evidence" value="ECO:0007669"/>
    <property type="project" value="TreeGrafter"/>
</dbReference>
<keyword evidence="8" id="KW-0507">mRNA processing</keyword>
<sequence>LADALSTTGNPNPSAPPPQGWGSWGNQPPAPGGFPAYSGPPGTYPGAPGPYPGQPGTYPGGPAGPGPFPGPPGAFPGAPAGPGPYPAPGQPPSAPGFGSPRSQGGAAPPMKVPFDLPLQTGLVPRLLITITGTVNPNPNRFSLDFKRGNDIAFHFNPRFNEDHKKVIVCNSMFQNNWGKEERTAPRFPFEAGKPFKVTI</sequence>
<evidence type="ECO:0000256" key="13">
    <source>
        <dbReference type="ARBA" id="ARBA00022859"/>
    </source>
</evidence>
<evidence type="ECO:0000256" key="2">
    <source>
        <dbReference type="ARBA" id="ARBA00004496"/>
    </source>
</evidence>
<dbReference type="GO" id="GO:2001237">
    <property type="term" value="P:negative regulation of extrinsic apoptotic signaling pathway"/>
    <property type="evidence" value="ECO:0007669"/>
    <property type="project" value="TreeGrafter"/>
</dbReference>
<comment type="caution">
    <text evidence="22">The sequence shown here is derived from an EMBL/GenBank/DDBJ whole genome shotgun (WGS) entry which is preliminary data.</text>
</comment>
<dbReference type="AlphaFoldDB" id="A0A7L3BC57"/>
<keyword evidence="10 19" id="KW-0430">Lectin</keyword>
<dbReference type="InterPro" id="IPR001079">
    <property type="entry name" value="Galectin_CRD"/>
</dbReference>
<evidence type="ECO:0000256" key="10">
    <source>
        <dbReference type="ARBA" id="ARBA00022734"/>
    </source>
</evidence>
<evidence type="ECO:0000256" key="18">
    <source>
        <dbReference type="ARBA" id="ARBA00023242"/>
    </source>
</evidence>
<keyword evidence="23" id="KW-1185">Reference proteome</keyword>
<dbReference type="SUPFAM" id="SSF49899">
    <property type="entry name" value="Concanavalin A-like lectins/glucanases"/>
    <property type="match status" value="1"/>
</dbReference>
<keyword evidence="15" id="KW-0007">Acetylation</keyword>
<evidence type="ECO:0000256" key="12">
    <source>
        <dbReference type="ARBA" id="ARBA00022782"/>
    </source>
</evidence>
<evidence type="ECO:0000256" key="14">
    <source>
        <dbReference type="ARBA" id="ARBA00022972"/>
    </source>
</evidence>
<dbReference type="GO" id="GO:0045087">
    <property type="term" value="P:innate immune response"/>
    <property type="evidence" value="ECO:0007669"/>
    <property type="project" value="UniProtKB-KW"/>
</dbReference>
<dbReference type="CDD" id="cd00070">
    <property type="entry name" value="GLECT"/>
    <property type="match status" value="1"/>
</dbReference>
<evidence type="ECO:0000256" key="16">
    <source>
        <dbReference type="ARBA" id="ARBA00023157"/>
    </source>
</evidence>
<keyword evidence="12" id="KW-0221">Differentiation</keyword>
<feature type="region of interest" description="Disordered" evidence="20">
    <location>
        <begin position="1"/>
        <end position="109"/>
    </location>
</feature>
<keyword evidence="13" id="KW-0391">Immunity</keyword>
<evidence type="ECO:0000259" key="21">
    <source>
        <dbReference type="PROSITE" id="PS51304"/>
    </source>
</evidence>
<dbReference type="GO" id="GO:0030593">
    <property type="term" value="P:neutrophil chemotaxis"/>
    <property type="evidence" value="ECO:0007669"/>
    <property type="project" value="TreeGrafter"/>
</dbReference>
<dbReference type="Proteomes" id="UP000536260">
    <property type="component" value="Unassembled WGS sequence"/>
</dbReference>
<keyword evidence="4" id="KW-0963">Cytoplasm</keyword>
<dbReference type="GO" id="GO:0030154">
    <property type="term" value="P:cell differentiation"/>
    <property type="evidence" value="ECO:0007669"/>
    <property type="project" value="UniProtKB-KW"/>
</dbReference>
<gene>
    <name evidence="22" type="primary">Lgals3</name>
    <name evidence="22" type="ORF">SYRPAR_R01986</name>
</gene>
<keyword evidence="6" id="KW-0597">Phosphoprotein</keyword>
<comment type="subcellular location">
    <subcellularLocation>
        <location evidence="2">Cytoplasm</location>
    </subcellularLocation>
    <subcellularLocation>
        <location evidence="1">Nucleus</location>
    </subcellularLocation>
    <subcellularLocation>
        <location evidence="3">Secreted</location>
    </subcellularLocation>
</comment>
<dbReference type="InterPro" id="IPR013320">
    <property type="entry name" value="ConA-like_dom_sf"/>
</dbReference>
<dbReference type="GO" id="GO:0050918">
    <property type="term" value="P:positive chemotaxis"/>
    <property type="evidence" value="ECO:0007669"/>
    <property type="project" value="TreeGrafter"/>
</dbReference>
<dbReference type="PANTHER" id="PTHR11346:SF26">
    <property type="entry name" value="GALECTIN-3"/>
    <property type="match status" value="1"/>
</dbReference>
<evidence type="ECO:0000256" key="6">
    <source>
        <dbReference type="ARBA" id="ARBA00022553"/>
    </source>
</evidence>